<name>A0A316U627_9BASI</name>
<evidence type="ECO:0000313" key="10">
    <source>
        <dbReference type="EMBL" id="PWN19793.1"/>
    </source>
</evidence>
<dbReference type="OrthoDB" id="428822at2759"/>
<evidence type="ECO:0000256" key="1">
    <source>
        <dbReference type="ARBA" id="ARBA00012835"/>
    </source>
</evidence>
<evidence type="ECO:0000256" key="2">
    <source>
        <dbReference type="ARBA" id="ARBA00022598"/>
    </source>
</evidence>
<dbReference type="GO" id="GO:0008270">
    <property type="term" value="F:zinc ion binding"/>
    <property type="evidence" value="ECO:0007669"/>
    <property type="project" value="InterPro"/>
</dbReference>
<feature type="domain" description="Glutamyl/glutaminyl-tRNA synthetase class Ib catalytic" evidence="9">
    <location>
        <begin position="82"/>
        <end position="414"/>
    </location>
</feature>
<dbReference type="GO" id="GO:0006424">
    <property type="term" value="P:glutamyl-tRNA aminoacylation"/>
    <property type="evidence" value="ECO:0007669"/>
    <property type="project" value="InterPro"/>
</dbReference>
<evidence type="ECO:0000259" key="9">
    <source>
        <dbReference type="Pfam" id="PF00749"/>
    </source>
</evidence>
<dbReference type="HAMAP" id="MF_00022">
    <property type="entry name" value="Glu_tRNA_synth_type1"/>
    <property type="match status" value="1"/>
</dbReference>
<proteinExistence type="inferred from homology"/>
<keyword evidence="4 7" id="KW-0067">ATP-binding</keyword>
<dbReference type="GO" id="GO:0004818">
    <property type="term" value="F:glutamate-tRNA ligase activity"/>
    <property type="evidence" value="ECO:0007669"/>
    <property type="project" value="UniProtKB-EC"/>
</dbReference>
<dbReference type="InterPro" id="IPR014729">
    <property type="entry name" value="Rossmann-like_a/b/a_fold"/>
</dbReference>
<comment type="similarity">
    <text evidence="7">Belongs to the class-I aminoacyl-tRNA synthetase family.</text>
</comment>
<dbReference type="InterPro" id="IPR049940">
    <property type="entry name" value="GluQ/Sye"/>
</dbReference>
<dbReference type="InterPro" id="IPR033910">
    <property type="entry name" value="GluRS_core"/>
</dbReference>
<dbReference type="EMBL" id="KZ819330">
    <property type="protein sequence ID" value="PWN19793.1"/>
    <property type="molecule type" value="Genomic_DNA"/>
</dbReference>
<dbReference type="PRINTS" id="PR00987">
    <property type="entry name" value="TRNASYNTHGLU"/>
</dbReference>
<dbReference type="NCBIfam" id="TIGR00464">
    <property type="entry name" value="gltX_bact"/>
    <property type="match status" value="1"/>
</dbReference>
<keyword evidence="7" id="KW-0648">Protein biosynthesis</keyword>
<dbReference type="PROSITE" id="PS00178">
    <property type="entry name" value="AA_TRNA_LIGASE_I"/>
    <property type="match status" value="1"/>
</dbReference>
<dbReference type="Pfam" id="PF00749">
    <property type="entry name" value="tRNA-synt_1c"/>
    <property type="match status" value="1"/>
</dbReference>
<dbReference type="InterPro" id="IPR020058">
    <property type="entry name" value="Glu/Gln-tRNA-synth_Ib_cat-dom"/>
</dbReference>
<evidence type="ECO:0000256" key="7">
    <source>
        <dbReference type="RuleBase" id="RU363037"/>
    </source>
</evidence>
<feature type="compositionally biased region" description="Low complexity" evidence="8">
    <location>
        <begin position="445"/>
        <end position="456"/>
    </location>
</feature>
<evidence type="ECO:0000256" key="4">
    <source>
        <dbReference type="ARBA" id="ARBA00022840"/>
    </source>
</evidence>
<dbReference type="Gene3D" id="3.40.50.620">
    <property type="entry name" value="HUPs"/>
    <property type="match status" value="1"/>
</dbReference>
<accession>A0A316U627</accession>
<feature type="region of interest" description="Disordered" evidence="8">
    <location>
        <begin position="30"/>
        <end position="55"/>
    </location>
</feature>
<keyword evidence="5 7" id="KW-0030">Aminoacyl-tRNA synthetase</keyword>
<gene>
    <name evidence="10" type="ORF">BCV69DRAFT_300100</name>
</gene>
<dbReference type="GO" id="GO:0005524">
    <property type="term" value="F:ATP binding"/>
    <property type="evidence" value="ECO:0007669"/>
    <property type="project" value="UniProtKB-KW"/>
</dbReference>
<feature type="region of interest" description="Disordered" evidence="8">
    <location>
        <begin position="62"/>
        <end position="81"/>
    </location>
</feature>
<dbReference type="EC" id="6.1.1.17" evidence="1"/>
<dbReference type="InterPro" id="IPR001412">
    <property type="entry name" value="aa-tRNA-synth_I_CS"/>
</dbReference>
<keyword evidence="2 7" id="KW-0436">Ligase</keyword>
<dbReference type="PANTHER" id="PTHR43311">
    <property type="entry name" value="GLUTAMATE--TRNA LIGASE"/>
    <property type="match status" value="1"/>
</dbReference>
<dbReference type="CDD" id="cd00808">
    <property type="entry name" value="GluRS_core"/>
    <property type="match status" value="1"/>
</dbReference>
<dbReference type="STRING" id="1684307.A0A316U627"/>
<dbReference type="InterPro" id="IPR000924">
    <property type="entry name" value="Glu/Gln-tRNA-synth"/>
</dbReference>
<evidence type="ECO:0000256" key="8">
    <source>
        <dbReference type="SAM" id="MobiDB-lite"/>
    </source>
</evidence>
<organism evidence="10 11">
    <name type="scientific">Pseudomicrostroma glucosiphilum</name>
    <dbReference type="NCBI Taxonomy" id="1684307"/>
    <lineage>
        <taxon>Eukaryota</taxon>
        <taxon>Fungi</taxon>
        <taxon>Dikarya</taxon>
        <taxon>Basidiomycota</taxon>
        <taxon>Ustilaginomycotina</taxon>
        <taxon>Exobasidiomycetes</taxon>
        <taxon>Microstromatales</taxon>
        <taxon>Microstromatales incertae sedis</taxon>
        <taxon>Pseudomicrostroma</taxon>
    </lineage>
</organism>
<evidence type="ECO:0000256" key="3">
    <source>
        <dbReference type="ARBA" id="ARBA00022741"/>
    </source>
</evidence>
<keyword evidence="3 7" id="KW-0547">Nucleotide-binding</keyword>
<keyword evidence="11" id="KW-1185">Reference proteome</keyword>
<reference evidence="10 11" key="1">
    <citation type="journal article" date="2018" name="Mol. Biol. Evol.">
        <title>Broad Genomic Sampling Reveals a Smut Pathogenic Ancestry of the Fungal Clade Ustilaginomycotina.</title>
        <authorList>
            <person name="Kijpornyongpan T."/>
            <person name="Mondo S.J."/>
            <person name="Barry K."/>
            <person name="Sandor L."/>
            <person name="Lee J."/>
            <person name="Lipzen A."/>
            <person name="Pangilinan J."/>
            <person name="LaButti K."/>
            <person name="Hainaut M."/>
            <person name="Henrissat B."/>
            <person name="Grigoriev I.V."/>
            <person name="Spatafora J.W."/>
            <person name="Aime M.C."/>
        </authorList>
    </citation>
    <scope>NUCLEOTIDE SEQUENCE [LARGE SCALE GENOMIC DNA]</scope>
    <source>
        <strain evidence="10 11">MCA 4718</strain>
    </source>
</reference>
<sequence length="667" mass="74673">MAAAARHGVAAHLYSHPSTSRLDLRPALQYTRHPSLPSPPHPRTFHQSPSSRVPSGAIQIVSPKLPEDPKIKPDLPPSKPPRLRFAPSPTGQLHLGGLRTALFNHLFARRFGGKWLLRIEDTDQTRLVPGSLESMQEILQWAGLDWDEGPSSSSSSSSGPYVQSQRLDIYRHYSEELIKRGKAYRDFRAHQDEDPDAEVARRAVARGNMKRNAQEVKRDNERARIVARKGVQQYVPPDEEHAQKLIKSGKGYCVRLRMEPKETMFHDGVSGRLLFKPDIGVHDPILMKTDGWPTYHLASVVDDHLMGITHVLRGEEWLPSVPKHLAIYSAFGFTPPTFMHLPLLMNKDGTKLSKKTQDVHVSVWREMGYEPDAVLNYVSLMGYNHHGEEPVEHTEGEGNAREVLTLKDLIESFDPLRISRHRAVPFPPKLDYLNKRHLLLKANGPPTSSPASQSPDDSSRDGLHALYLRALPALKERFSGAEQAGLLTESYIKPVIQEMIGRVLLFKDLPYEARYLFEEPDYGAILSPEQIKKKGVAGESGGSAVSAAAAAIATGEKPDPFTEYKTRKVRKGTAAAARLPRFGEFIERAYKTMEGLSTSGGNEGGEWADRETLRSTFDRLLEELDAEQAPRESGSDRIDMMRILRFALFGGKRAKQWKEEADVAQQS</sequence>
<dbReference type="GO" id="GO:0005739">
    <property type="term" value="C:mitochondrion"/>
    <property type="evidence" value="ECO:0007669"/>
    <property type="project" value="TreeGrafter"/>
</dbReference>
<feature type="region of interest" description="Disordered" evidence="8">
    <location>
        <begin position="441"/>
        <end position="460"/>
    </location>
</feature>
<dbReference type="GeneID" id="37016160"/>
<evidence type="ECO:0000256" key="6">
    <source>
        <dbReference type="ARBA" id="ARBA00030865"/>
    </source>
</evidence>
<dbReference type="Proteomes" id="UP000245942">
    <property type="component" value="Unassembled WGS sequence"/>
</dbReference>
<dbReference type="InterPro" id="IPR004527">
    <property type="entry name" value="Glu-tRNA-ligase_bac/mito"/>
</dbReference>
<dbReference type="RefSeq" id="XP_025346953.1">
    <property type="nucleotide sequence ID" value="XM_025494426.1"/>
</dbReference>
<evidence type="ECO:0000313" key="11">
    <source>
        <dbReference type="Proteomes" id="UP000245942"/>
    </source>
</evidence>
<dbReference type="SUPFAM" id="SSF52374">
    <property type="entry name" value="Nucleotidylyl transferase"/>
    <property type="match status" value="1"/>
</dbReference>
<protein>
    <recommendedName>
        <fullName evidence="1">glutamate--tRNA ligase</fullName>
        <ecNumber evidence="1">6.1.1.17</ecNumber>
    </recommendedName>
    <alternativeName>
        <fullName evidence="6">Glutamyl-tRNA synthetase</fullName>
    </alternativeName>
</protein>
<evidence type="ECO:0000256" key="5">
    <source>
        <dbReference type="ARBA" id="ARBA00023146"/>
    </source>
</evidence>
<dbReference type="AlphaFoldDB" id="A0A316U627"/>
<dbReference type="PANTHER" id="PTHR43311:SF2">
    <property type="entry name" value="GLUTAMATE--TRNA LIGASE, MITOCHONDRIAL-RELATED"/>
    <property type="match status" value="1"/>
</dbReference>